<keyword evidence="3" id="KW-0614">Plasmid</keyword>
<sequence length="131" mass="14307">MKKMFKKIERVCLFYLGFASSVVYAQGQPLPPPTSNLGSGKQTANLGVINDRVEDGFQDFFTMMRWFSLAVGIVVTYISLKNIADISNERKQGSILLNFMGILFGGCLTVISVILFMSAGVAERIATGKGI</sequence>
<feature type="signal peptide" evidence="2">
    <location>
        <begin position="1"/>
        <end position="25"/>
    </location>
</feature>
<keyword evidence="1" id="KW-1133">Transmembrane helix</keyword>
<keyword evidence="4" id="KW-1185">Reference proteome</keyword>
<keyword evidence="1" id="KW-0812">Transmembrane</keyword>
<name>A0ABY6MB39_MORBO</name>
<evidence type="ECO:0008006" key="5">
    <source>
        <dbReference type="Google" id="ProtNLM"/>
    </source>
</evidence>
<dbReference type="EMBL" id="CP087831">
    <property type="protein sequence ID" value="UZA04762.1"/>
    <property type="molecule type" value="Genomic_DNA"/>
</dbReference>
<proteinExistence type="predicted"/>
<feature type="transmembrane region" description="Helical" evidence="1">
    <location>
        <begin position="95"/>
        <end position="117"/>
    </location>
</feature>
<feature type="chain" id="PRO_5045740153" description="DUF4134 domain-containing protein" evidence="2">
    <location>
        <begin position="26"/>
        <end position="131"/>
    </location>
</feature>
<organism evidence="3 4">
    <name type="scientific">Moraxella bovis</name>
    <dbReference type="NCBI Taxonomy" id="476"/>
    <lineage>
        <taxon>Bacteria</taxon>
        <taxon>Pseudomonadati</taxon>
        <taxon>Pseudomonadota</taxon>
        <taxon>Gammaproteobacteria</taxon>
        <taxon>Moraxellales</taxon>
        <taxon>Moraxellaceae</taxon>
        <taxon>Moraxella</taxon>
    </lineage>
</organism>
<keyword evidence="1" id="KW-0472">Membrane</keyword>
<accession>A0ABY6MB39</accession>
<evidence type="ECO:0000256" key="2">
    <source>
        <dbReference type="SAM" id="SignalP"/>
    </source>
</evidence>
<evidence type="ECO:0000313" key="3">
    <source>
        <dbReference type="EMBL" id="UZA04762.1"/>
    </source>
</evidence>
<protein>
    <recommendedName>
        <fullName evidence="5">DUF4134 domain-containing protein</fullName>
    </recommendedName>
</protein>
<geneLocation type="plasmid" evidence="3 4">
    <name>unnamed1</name>
</geneLocation>
<feature type="transmembrane region" description="Helical" evidence="1">
    <location>
        <begin position="63"/>
        <end position="83"/>
    </location>
</feature>
<dbReference type="RefSeq" id="WP_264697332.1">
    <property type="nucleotide sequence ID" value="NZ_CP087831.1"/>
</dbReference>
<keyword evidence="2" id="KW-0732">Signal</keyword>
<evidence type="ECO:0000256" key="1">
    <source>
        <dbReference type="SAM" id="Phobius"/>
    </source>
</evidence>
<gene>
    <name evidence="3" type="ORF">LP092_15455</name>
</gene>
<dbReference type="Proteomes" id="UP001163632">
    <property type="component" value="Plasmid unnamed1"/>
</dbReference>
<reference evidence="3" key="1">
    <citation type="journal article" date="2022" name="BMC Microbiol.">
        <title>Whole genome sequencing of Moraxella bovis strains from North America reveals two genotypes with different genetic determinants.</title>
        <authorList>
            <person name="Wynn E.L."/>
            <person name="Hille M.M."/>
            <person name="Loy J.D."/>
            <person name="Schuller G."/>
            <person name="Kuhn K.L."/>
            <person name="Dickey A.M."/>
            <person name="Bono J.L."/>
            <person name="Clawson M.L."/>
        </authorList>
    </citation>
    <scope>NUCLEOTIDE SEQUENCE</scope>
    <source>
        <strain evidence="3">SAM102599</strain>
    </source>
</reference>
<evidence type="ECO:0000313" key="4">
    <source>
        <dbReference type="Proteomes" id="UP001163632"/>
    </source>
</evidence>